<dbReference type="STRING" id="39962.Lmor_0740"/>
<evidence type="ECO:0000313" key="11">
    <source>
        <dbReference type="Proteomes" id="UP000254040"/>
    </source>
</evidence>
<keyword evidence="5 6" id="KW-0472">Membrane</keyword>
<evidence type="ECO:0000313" key="8">
    <source>
        <dbReference type="EMBL" id="KTD35293.1"/>
    </source>
</evidence>
<keyword evidence="9" id="KW-0969">Cilium</keyword>
<evidence type="ECO:0000256" key="4">
    <source>
        <dbReference type="ARBA" id="ARBA00022989"/>
    </source>
</evidence>
<dbReference type="EMBL" id="UGOG01000001">
    <property type="protein sequence ID" value="STX62324.1"/>
    <property type="molecule type" value="Genomic_DNA"/>
</dbReference>
<keyword evidence="10" id="KW-1185">Reference proteome</keyword>
<feature type="signal peptide" evidence="7">
    <location>
        <begin position="1"/>
        <end position="18"/>
    </location>
</feature>
<gene>
    <name evidence="8" type="ORF">Lmor_0740</name>
    <name evidence="9" type="ORF">NCTC12239_01246</name>
</gene>
<evidence type="ECO:0000256" key="3">
    <source>
        <dbReference type="ARBA" id="ARBA00022692"/>
    </source>
</evidence>
<proteinExistence type="predicted"/>
<evidence type="ECO:0000256" key="7">
    <source>
        <dbReference type="SAM" id="SignalP"/>
    </source>
</evidence>
<evidence type="ECO:0000256" key="1">
    <source>
        <dbReference type="ARBA" id="ARBA00004236"/>
    </source>
</evidence>
<dbReference type="InterPro" id="IPR022781">
    <property type="entry name" value="Flagellar_biosynth_FliO"/>
</dbReference>
<dbReference type="RefSeq" id="WP_028383881.1">
    <property type="nucleotide sequence ID" value="NZ_CAAAJG010000030.1"/>
</dbReference>
<dbReference type="GO" id="GO:0016020">
    <property type="term" value="C:membrane"/>
    <property type="evidence" value="ECO:0007669"/>
    <property type="project" value="InterPro"/>
</dbReference>
<keyword evidence="9" id="KW-0966">Cell projection</keyword>
<dbReference type="AlphaFoldDB" id="A0A378JUP9"/>
<keyword evidence="9" id="KW-0282">Flagellum</keyword>
<name>A0A378JUP9_9GAMM</name>
<evidence type="ECO:0000313" key="10">
    <source>
        <dbReference type="Proteomes" id="UP000054985"/>
    </source>
</evidence>
<keyword evidence="2" id="KW-1003">Cell membrane</keyword>
<feature type="chain" id="PRO_5017060776" evidence="7">
    <location>
        <begin position="19"/>
        <end position="107"/>
    </location>
</feature>
<evidence type="ECO:0000256" key="5">
    <source>
        <dbReference type="ARBA" id="ARBA00023136"/>
    </source>
</evidence>
<accession>A0A378JUP9</accession>
<keyword evidence="7" id="KW-0732">Signal</keyword>
<organism evidence="9 11">
    <name type="scientific">Legionella moravica</name>
    <dbReference type="NCBI Taxonomy" id="39962"/>
    <lineage>
        <taxon>Bacteria</taxon>
        <taxon>Pseudomonadati</taxon>
        <taxon>Pseudomonadota</taxon>
        <taxon>Gammaproteobacteria</taxon>
        <taxon>Legionellales</taxon>
        <taxon>Legionellaceae</taxon>
        <taxon>Legionella</taxon>
    </lineage>
</organism>
<feature type="transmembrane region" description="Helical" evidence="6">
    <location>
        <begin position="34"/>
        <end position="54"/>
    </location>
</feature>
<sequence length="107" mass="12390">MKRLFVFLFISWMHPVSANQTLNFKKELVTNTHWSPYVVVLFVLIAVLITLVHYSKKSKSTSSQCKVIEQLSVFNKTKVFIIDYQGKQFLLADNQNALTILPLQDIE</sequence>
<dbReference type="Proteomes" id="UP000054985">
    <property type="component" value="Unassembled WGS sequence"/>
</dbReference>
<keyword evidence="4 6" id="KW-1133">Transmembrane helix</keyword>
<evidence type="ECO:0000256" key="6">
    <source>
        <dbReference type="SAM" id="Phobius"/>
    </source>
</evidence>
<dbReference type="Proteomes" id="UP000254040">
    <property type="component" value="Unassembled WGS sequence"/>
</dbReference>
<protein>
    <submittedName>
        <fullName evidence="9">Flagellar biosynthetic protein FliO</fullName>
    </submittedName>
</protein>
<dbReference type="OrthoDB" id="5653356at2"/>
<comment type="subcellular location">
    <subcellularLocation>
        <location evidence="1">Cell membrane</location>
    </subcellularLocation>
</comment>
<evidence type="ECO:0000256" key="2">
    <source>
        <dbReference type="ARBA" id="ARBA00022475"/>
    </source>
</evidence>
<keyword evidence="3 6" id="KW-0812">Transmembrane</keyword>
<dbReference type="EMBL" id="LNYN01000014">
    <property type="protein sequence ID" value="KTD35293.1"/>
    <property type="molecule type" value="Genomic_DNA"/>
</dbReference>
<dbReference type="Pfam" id="PF04347">
    <property type="entry name" value="FliO"/>
    <property type="match status" value="1"/>
</dbReference>
<reference evidence="9 11" key="2">
    <citation type="submission" date="2018-06" db="EMBL/GenBank/DDBJ databases">
        <authorList>
            <consortium name="Pathogen Informatics"/>
            <person name="Doyle S."/>
        </authorList>
    </citation>
    <scope>NUCLEOTIDE SEQUENCE [LARGE SCALE GENOMIC DNA]</scope>
    <source>
        <strain evidence="9 11">NCTC12239</strain>
    </source>
</reference>
<evidence type="ECO:0000313" key="9">
    <source>
        <dbReference type="EMBL" id="STX62324.1"/>
    </source>
</evidence>
<dbReference type="GO" id="GO:0044781">
    <property type="term" value="P:bacterial-type flagellum organization"/>
    <property type="evidence" value="ECO:0007669"/>
    <property type="project" value="InterPro"/>
</dbReference>
<reference evidence="8 10" key="1">
    <citation type="submission" date="2015-11" db="EMBL/GenBank/DDBJ databases">
        <title>Genomic analysis of 38 Legionella species identifies large and diverse effector repertoires.</title>
        <authorList>
            <person name="Burstein D."/>
            <person name="Amaro F."/>
            <person name="Zusman T."/>
            <person name="Lifshitz Z."/>
            <person name="Cohen O."/>
            <person name="Gilbert J.A."/>
            <person name="Pupko T."/>
            <person name="Shuman H.A."/>
            <person name="Segal G."/>
        </authorList>
    </citation>
    <scope>NUCLEOTIDE SEQUENCE [LARGE SCALE GENOMIC DNA]</scope>
    <source>
        <strain evidence="8 10">ATCC 43877</strain>
    </source>
</reference>